<dbReference type="RefSeq" id="WP_157361812.1">
    <property type="nucleotide sequence ID" value="NZ_WOWS01000001.1"/>
</dbReference>
<dbReference type="PROSITE" id="PS51257">
    <property type="entry name" value="PROKAR_LIPOPROTEIN"/>
    <property type="match status" value="1"/>
</dbReference>
<evidence type="ECO:0000313" key="2">
    <source>
        <dbReference type="Proteomes" id="UP000478208"/>
    </source>
</evidence>
<protein>
    <recommendedName>
        <fullName evidence="3">Lipoprotein</fullName>
    </recommendedName>
</protein>
<reference evidence="1 2" key="1">
    <citation type="submission" date="2019-12" db="EMBL/GenBank/DDBJ databases">
        <authorList>
            <person name="Li J."/>
        </authorList>
    </citation>
    <scope>NUCLEOTIDE SEQUENCE [LARGE SCALE GENOMIC DNA]</scope>
    <source>
        <strain evidence="1 2">HL2-2</strain>
    </source>
</reference>
<sequence length="207" mass="24554">MKKFIVIIFVLAISSCIPYKVAPKFKNQDYKVMLAKKFQKQMPRETSFIFNDPKDANEFYNYINKKYRLNNVDVGVNVPFQIEDQILYLTYYEAERTDETFNLPLVVADDILDNKTGIKIFENNYTSRTGHWYIILTVYDEDIKNCLKNNHPLKEKTIQYLRKLKAEYLATSNYEELLFTKNPNTFTLGFLIQLNLEVLQTSIYYNL</sequence>
<comment type="caution">
    <text evidence="1">The sequence shown here is derived from an EMBL/GenBank/DDBJ whole genome shotgun (WGS) entry which is preliminary data.</text>
</comment>
<name>A0A6L6U576_9FLAO</name>
<evidence type="ECO:0000313" key="1">
    <source>
        <dbReference type="EMBL" id="MUU77313.1"/>
    </source>
</evidence>
<organism evidence="1 2">
    <name type="scientific">Winogradskyella endarachnes</name>
    <dbReference type="NCBI Taxonomy" id="2681965"/>
    <lineage>
        <taxon>Bacteria</taxon>
        <taxon>Pseudomonadati</taxon>
        <taxon>Bacteroidota</taxon>
        <taxon>Flavobacteriia</taxon>
        <taxon>Flavobacteriales</taxon>
        <taxon>Flavobacteriaceae</taxon>
        <taxon>Winogradskyella</taxon>
    </lineage>
</organism>
<accession>A0A6L6U576</accession>
<dbReference type="Proteomes" id="UP000478208">
    <property type="component" value="Unassembled WGS sequence"/>
</dbReference>
<dbReference type="AlphaFoldDB" id="A0A6L6U576"/>
<gene>
    <name evidence="1" type="ORF">GN138_02550</name>
</gene>
<proteinExistence type="predicted"/>
<keyword evidence="2" id="KW-1185">Reference proteome</keyword>
<dbReference type="EMBL" id="WOWS01000001">
    <property type="protein sequence ID" value="MUU77313.1"/>
    <property type="molecule type" value="Genomic_DNA"/>
</dbReference>
<evidence type="ECO:0008006" key="3">
    <source>
        <dbReference type="Google" id="ProtNLM"/>
    </source>
</evidence>